<sequence>MLLTTSSRIKLQGLTEPLDESLYSGLLNEAGLMSSDRWVEAASSELTNWSGRAEAQLMLSLDHTLLSAFPENIHTFENKFIRRGLRRLLREAYQAPSAAHEDMYFLILSTYIEQYLKNNSSSTTFMSISPEDDLNSWKNDIPPSQIFNLLKNGYLGFIRWDTIQNTLYYHSSDCSTENIPSDGLGFIADARAKWSLGEPEIDFDCKVDGPLELAEEFLWRYFTQESLPKDYPPRAWIIRKIAVVVMKATGLTPRDLMDERTHFDSKYSDLTILTSSKVLGVEK</sequence>
<comment type="caution">
    <text evidence="1">The sequence shown here is derived from an EMBL/GenBank/DDBJ whole genome shotgun (WGS) entry which is preliminary data.</text>
</comment>
<proteinExistence type="predicted"/>
<organism evidence="1 2">
    <name type="scientific">Neolecta irregularis (strain DAH-3)</name>
    <dbReference type="NCBI Taxonomy" id="1198029"/>
    <lineage>
        <taxon>Eukaryota</taxon>
        <taxon>Fungi</taxon>
        <taxon>Dikarya</taxon>
        <taxon>Ascomycota</taxon>
        <taxon>Taphrinomycotina</taxon>
        <taxon>Neolectales</taxon>
        <taxon>Neolectaceae</taxon>
        <taxon>Neolecta</taxon>
    </lineage>
</organism>
<evidence type="ECO:0000313" key="2">
    <source>
        <dbReference type="Proteomes" id="UP000186594"/>
    </source>
</evidence>
<accession>A0A1U7LWF1</accession>
<evidence type="ECO:0000313" key="1">
    <source>
        <dbReference type="EMBL" id="OLL26948.1"/>
    </source>
</evidence>
<dbReference type="AlphaFoldDB" id="A0A1U7LWF1"/>
<dbReference type="EMBL" id="LXFE01000132">
    <property type="protein sequence ID" value="OLL26948.1"/>
    <property type="molecule type" value="Genomic_DNA"/>
</dbReference>
<dbReference type="Proteomes" id="UP000186594">
    <property type="component" value="Unassembled WGS sequence"/>
</dbReference>
<protein>
    <submittedName>
        <fullName evidence="1">Uncharacterized protein</fullName>
    </submittedName>
</protein>
<keyword evidence="2" id="KW-1185">Reference proteome</keyword>
<reference evidence="1 2" key="1">
    <citation type="submission" date="2016-04" db="EMBL/GenBank/DDBJ databases">
        <title>Evolutionary innovation and constraint leading to complex multicellularity in the Ascomycota.</title>
        <authorList>
            <person name="Cisse O."/>
            <person name="Nguyen A."/>
            <person name="Hewitt D.A."/>
            <person name="Jedd G."/>
            <person name="Stajich J.E."/>
        </authorList>
    </citation>
    <scope>NUCLEOTIDE SEQUENCE [LARGE SCALE GENOMIC DNA]</scope>
    <source>
        <strain evidence="1 2">DAH-3</strain>
    </source>
</reference>
<gene>
    <name evidence="1" type="ORF">NEOLI_000739</name>
</gene>
<name>A0A1U7LWF1_NEOID</name>